<evidence type="ECO:0000313" key="3">
    <source>
        <dbReference type="EMBL" id="HJB11314.1"/>
    </source>
</evidence>
<reference evidence="3" key="1">
    <citation type="journal article" date="2021" name="PeerJ">
        <title>Extensive microbial diversity within the chicken gut microbiome revealed by metagenomics and culture.</title>
        <authorList>
            <person name="Gilroy R."/>
            <person name="Ravi A."/>
            <person name="Getino M."/>
            <person name="Pursley I."/>
            <person name="Horton D.L."/>
            <person name="Alikhan N.F."/>
            <person name="Baker D."/>
            <person name="Gharbi K."/>
            <person name="Hall N."/>
            <person name="Watson M."/>
            <person name="Adriaenssens E.M."/>
            <person name="Foster-Nyarko E."/>
            <person name="Jarju S."/>
            <person name="Secka A."/>
            <person name="Antonio M."/>
            <person name="Oren A."/>
            <person name="Chaudhuri R.R."/>
            <person name="La Ragione R."/>
            <person name="Hildebrand F."/>
            <person name="Pallen M.J."/>
        </authorList>
    </citation>
    <scope>NUCLEOTIDE SEQUENCE</scope>
    <source>
        <strain evidence="3">ChiHjej13B12-24818</strain>
    </source>
</reference>
<dbReference type="InterPro" id="IPR017853">
    <property type="entry name" value="GH"/>
</dbReference>
<dbReference type="PANTHER" id="PTHR43053:SF3">
    <property type="entry name" value="ALPHA-GALACTOSIDASE C-RELATED"/>
    <property type="match status" value="1"/>
</dbReference>
<evidence type="ECO:0000313" key="4">
    <source>
        <dbReference type="Proteomes" id="UP000823823"/>
    </source>
</evidence>
<reference evidence="3" key="2">
    <citation type="submission" date="2021-04" db="EMBL/GenBank/DDBJ databases">
        <authorList>
            <person name="Gilroy R."/>
        </authorList>
    </citation>
    <scope>NUCLEOTIDE SEQUENCE</scope>
    <source>
        <strain evidence="3">ChiHjej13B12-24818</strain>
    </source>
</reference>
<dbReference type="GO" id="GO:0004557">
    <property type="term" value="F:alpha-galactosidase activity"/>
    <property type="evidence" value="ECO:0007669"/>
    <property type="project" value="UniProtKB-EC"/>
</dbReference>
<dbReference type="EMBL" id="DWZH01000097">
    <property type="protein sequence ID" value="HJB11314.1"/>
    <property type="molecule type" value="Genomic_DNA"/>
</dbReference>
<keyword evidence="1 3" id="KW-0378">Hydrolase</keyword>
<sequence>MNTAATSTSEDAALSAATQTESAVEIGRFLASWSPQRPLRLHSEGTPLTGGPGASLVEIFTAQEQRSRTSQAYYRSGVGGRLRVTDLEQVERNDAVTIHVTQRDEVTSLEVCTTLTAPRGTSTVRVQSVLRNRGPAPLTLTTVSTATVGFGRDEDDLAGMTLMSARTEWLAENRWHARPLRDVLPQLNLVLHGQDGRGRAAITSHGAWPSGEHLPTALITAPEGAIAWQLETSGPWHVDLSQTAQGGVLGLHGPTDLEHQFARTLQPGQSFRTVAVALCAVEGGDAASSHSVGNPVVDDIAAQLTSYRRWLLRHRRDEPMPLVYNDFMNTLMGQPSTQALIPLVKEAGALGLDVFCIDAGWFASPAIGDWWATIGEWNEAKDRFDDGGLARICETILDQGMRVGLWLEPEIVGADSPAVDQLPEDAFFRRHGQKVREHDRYHLDMRHPAAREHLDEVVDRIVEQYAVSYLKLDYNINPGAGTEVDASSPADGLLAHTRAFRDWVIDIQARHPGLQVENCASGAMRADYSLLSVTHLQSTSDQQDLRLYPPVAASAPFSILPEQCGNWAYPAADMSEEETTFTLVSGLAGRFYLSGFLDRLRPDQMRAVADAVSLHRQQVERLRYAVPFWPLGLPAWDDELICSGLRDGDDVLLFVWDRAERASEFVIPGDFADASQEFTRAGWQLRPTPRGLEITTLPGVTARVIRARRGGQGEVGH</sequence>
<dbReference type="EC" id="3.2.1.22" evidence="3"/>
<keyword evidence="2 3" id="KW-0326">Glycosidase</keyword>
<dbReference type="GO" id="GO:0016052">
    <property type="term" value="P:carbohydrate catabolic process"/>
    <property type="evidence" value="ECO:0007669"/>
    <property type="project" value="InterPro"/>
</dbReference>
<proteinExistence type="predicted"/>
<dbReference type="CDD" id="cd14791">
    <property type="entry name" value="GH36"/>
    <property type="match status" value="1"/>
</dbReference>
<comment type="caution">
    <text evidence="3">The sequence shown here is derived from an EMBL/GenBank/DDBJ whole genome shotgun (WGS) entry which is preliminary data.</text>
</comment>
<evidence type="ECO:0000256" key="2">
    <source>
        <dbReference type="ARBA" id="ARBA00023295"/>
    </source>
</evidence>
<name>A0A9D2RPG1_9MICO</name>
<dbReference type="PRINTS" id="PR00743">
    <property type="entry name" value="GLHYDRLASE36"/>
</dbReference>
<dbReference type="Proteomes" id="UP000823823">
    <property type="component" value="Unassembled WGS sequence"/>
</dbReference>
<dbReference type="InterPro" id="IPR038417">
    <property type="entry name" value="Alpga-gal_N_sf"/>
</dbReference>
<evidence type="ECO:0000256" key="1">
    <source>
        <dbReference type="ARBA" id="ARBA00022801"/>
    </source>
</evidence>
<dbReference type="AlphaFoldDB" id="A0A9D2RPG1"/>
<dbReference type="Gene3D" id="3.20.20.70">
    <property type="entry name" value="Aldolase class I"/>
    <property type="match status" value="1"/>
</dbReference>
<accession>A0A9D2RPG1</accession>
<dbReference type="InterPro" id="IPR050985">
    <property type="entry name" value="Alpha-glycosidase_related"/>
</dbReference>
<protein>
    <submittedName>
        <fullName evidence="3">Alpha-galactosidase</fullName>
        <ecNumber evidence="3">3.2.1.22</ecNumber>
    </submittedName>
</protein>
<dbReference type="InterPro" id="IPR002252">
    <property type="entry name" value="Glyco_hydro_36"/>
</dbReference>
<dbReference type="Gene3D" id="2.70.98.60">
    <property type="entry name" value="alpha-galactosidase from lactobacil brevis"/>
    <property type="match status" value="1"/>
</dbReference>
<gene>
    <name evidence="3" type="ORF">H9786_12440</name>
</gene>
<dbReference type="Pfam" id="PF02065">
    <property type="entry name" value="Melibiase"/>
    <property type="match status" value="1"/>
</dbReference>
<dbReference type="InterPro" id="IPR013785">
    <property type="entry name" value="Aldolase_TIM"/>
</dbReference>
<organism evidence="3 4">
    <name type="scientific">Candidatus Brachybacterium merdavium</name>
    <dbReference type="NCBI Taxonomy" id="2838513"/>
    <lineage>
        <taxon>Bacteria</taxon>
        <taxon>Bacillati</taxon>
        <taxon>Actinomycetota</taxon>
        <taxon>Actinomycetes</taxon>
        <taxon>Micrococcales</taxon>
        <taxon>Dermabacteraceae</taxon>
        <taxon>Brachybacterium</taxon>
    </lineage>
</organism>
<dbReference type="SUPFAM" id="SSF51445">
    <property type="entry name" value="(Trans)glycosidases"/>
    <property type="match status" value="1"/>
</dbReference>
<dbReference type="PANTHER" id="PTHR43053">
    <property type="entry name" value="GLYCOSIDASE FAMILY 31"/>
    <property type="match status" value="1"/>
</dbReference>